<evidence type="ECO:0000256" key="2">
    <source>
        <dbReference type="ARBA" id="ARBA00022598"/>
    </source>
</evidence>
<evidence type="ECO:0000313" key="6">
    <source>
        <dbReference type="Proteomes" id="UP000054248"/>
    </source>
</evidence>
<feature type="compositionally biased region" description="Low complexity" evidence="3">
    <location>
        <begin position="139"/>
        <end position="154"/>
    </location>
</feature>
<evidence type="ECO:0000256" key="1">
    <source>
        <dbReference type="ARBA" id="ARBA00007572"/>
    </source>
</evidence>
<dbReference type="GO" id="GO:0006281">
    <property type="term" value="P:DNA repair"/>
    <property type="evidence" value="ECO:0007669"/>
    <property type="project" value="InterPro"/>
</dbReference>
<feature type="compositionally biased region" description="Basic and acidic residues" evidence="3">
    <location>
        <begin position="56"/>
        <end position="68"/>
    </location>
</feature>
<dbReference type="STRING" id="1051891.A0A0C3Q553"/>
<sequence length="517" mass="55372">MAPKRPATSPAPTKSKRSRTKNGNDHGGESDGQRRLDSFFASPTKATKTIGARQDQQPDRKGVKSDVKGKKKAIPVEVIELDLTSSDGDDDVEVDVSKTAGGSAGGTQKEDRALAVKLAKEYGTLPDAVVEDAVEEEYGAAGPSSSTTASTRTSMPIKQPPPRAALPTTPKAVFGMPTATAGAEPLMYPDLTSDPLLFDVSDCPWVAPTGSTAKYSQSRPSSTAKSAPYSFLTHTFVTLSSTRSRIILVNTLVNTLRLIITHDPTSLLATLYLLSNSISPAYVSVEMSIGPSIISKAIQSVSGFSAPALRKLFNSTGDPGDTAFEAKSSVRTLIPHPPLLIQGVYDSLLKIAYARGNGAAKQKQTIVEKLLVAAKGEESRYLVRTLAQHIRVGAVRTTMLSALSRALVLSRPPALGYPQPPSGSELYVPSELLQKVKPLPATKKKSADPDLVREDVKERFLKAESLLKKVFVQHPNYGHIVKAILEHGFENLADQVPLAVGKSVFSTTLFHRLTRLV</sequence>
<gene>
    <name evidence="5" type="ORF">M407DRAFT_32226</name>
</gene>
<accession>A0A0C3Q553</accession>
<dbReference type="AlphaFoldDB" id="A0A0C3Q553"/>
<keyword evidence="6" id="KW-1185">Reference proteome</keyword>
<dbReference type="InterPro" id="IPR012308">
    <property type="entry name" value="DNA_ligase_ATP-dep_N"/>
</dbReference>
<dbReference type="GO" id="GO:0003910">
    <property type="term" value="F:DNA ligase (ATP) activity"/>
    <property type="evidence" value="ECO:0007669"/>
    <property type="project" value="InterPro"/>
</dbReference>
<feature type="region of interest" description="Disordered" evidence="3">
    <location>
        <begin position="138"/>
        <end position="170"/>
    </location>
</feature>
<evidence type="ECO:0000313" key="5">
    <source>
        <dbReference type="EMBL" id="KIO18099.1"/>
    </source>
</evidence>
<dbReference type="GO" id="GO:0003677">
    <property type="term" value="F:DNA binding"/>
    <property type="evidence" value="ECO:0007669"/>
    <property type="project" value="InterPro"/>
</dbReference>
<reference evidence="6" key="2">
    <citation type="submission" date="2015-01" db="EMBL/GenBank/DDBJ databases">
        <title>Evolutionary Origins and Diversification of the Mycorrhizal Mutualists.</title>
        <authorList>
            <consortium name="DOE Joint Genome Institute"/>
            <consortium name="Mycorrhizal Genomics Consortium"/>
            <person name="Kohler A."/>
            <person name="Kuo A."/>
            <person name="Nagy L.G."/>
            <person name="Floudas D."/>
            <person name="Copeland A."/>
            <person name="Barry K.W."/>
            <person name="Cichocki N."/>
            <person name="Veneault-Fourrey C."/>
            <person name="LaButti K."/>
            <person name="Lindquist E.A."/>
            <person name="Lipzen A."/>
            <person name="Lundell T."/>
            <person name="Morin E."/>
            <person name="Murat C."/>
            <person name="Riley R."/>
            <person name="Ohm R."/>
            <person name="Sun H."/>
            <person name="Tunlid A."/>
            <person name="Henrissat B."/>
            <person name="Grigoriev I.V."/>
            <person name="Hibbett D.S."/>
            <person name="Martin F."/>
        </authorList>
    </citation>
    <scope>NUCLEOTIDE SEQUENCE [LARGE SCALE GENOMIC DNA]</scope>
    <source>
        <strain evidence="6">MUT 4182</strain>
    </source>
</reference>
<dbReference type="GO" id="GO:0006310">
    <property type="term" value="P:DNA recombination"/>
    <property type="evidence" value="ECO:0007669"/>
    <property type="project" value="InterPro"/>
</dbReference>
<evidence type="ECO:0000259" key="4">
    <source>
        <dbReference type="Pfam" id="PF04675"/>
    </source>
</evidence>
<dbReference type="EMBL" id="KN823313">
    <property type="protein sequence ID" value="KIO18099.1"/>
    <property type="molecule type" value="Genomic_DNA"/>
</dbReference>
<dbReference type="HOGENOM" id="CLU_526973_0_0_1"/>
<dbReference type="Pfam" id="PF04675">
    <property type="entry name" value="DNA_ligase_A_N"/>
    <property type="match status" value="1"/>
</dbReference>
<organism evidence="5 6">
    <name type="scientific">Tulasnella calospora MUT 4182</name>
    <dbReference type="NCBI Taxonomy" id="1051891"/>
    <lineage>
        <taxon>Eukaryota</taxon>
        <taxon>Fungi</taxon>
        <taxon>Dikarya</taxon>
        <taxon>Basidiomycota</taxon>
        <taxon>Agaricomycotina</taxon>
        <taxon>Agaricomycetes</taxon>
        <taxon>Cantharellales</taxon>
        <taxon>Tulasnellaceae</taxon>
        <taxon>Tulasnella</taxon>
    </lineage>
</organism>
<dbReference type="PANTHER" id="PTHR45674">
    <property type="entry name" value="DNA LIGASE 1/3 FAMILY MEMBER"/>
    <property type="match status" value="1"/>
</dbReference>
<dbReference type="Gene3D" id="1.10.3260.10">
    <property type="entry name" value="DNA ligase, ATP-dependent, N-terminal domain"/>
    <property type="match status" value="1"/>
</dbReference>
<dbReference type="SUPFAM" id="SSF117018">
    <property type="entry name" value="ATP-dependent DNA ligase DNA-binding domain"/>
    <property type="match status" value="1"/>
</dbReference>
<dbReference type="GO" id="GO:0005634">
    <property type="term" value="C:nucleus"/>
    <property type="evidence" value="ECO:0007669"/>
    <property type="project" value="TreeGrafter"/>
</dbReference>
<dbReference type="InterPro" id="IPR036599">
    <property type="entry name" value="DNA_ligase_N_sf"/>
</dbReference>
<protein>
    <recommendedName>
        <fullName evidence="4">DNA ligase ATP-dependent N-terminal domain-containing protein</fullName>
    </recommendedName>
</protein>
<comment type="similarity">
    <text evidence="1">Belongs to the ATP-dependent DNA ligase family.</text>
</comment>
<name>A0A0C3Q553_9AGAM</name>
<keyword evidence="2" id="KW-0436">Ligase</keyword>
<dbReference type="GO" id="GO:0006273">
    <property type="term" value="P:lagging strand elongation"/>
    <property type="evidence" value="ECO:0007669"/>
    <property type="project" value="TreeGrafter"/>
</dbReference>
<dbReference type="OrthoDB" id="3261354at2759"/>
<feature type="region of interest" description="Disordered" evidence="3">
    <location>
        <begin position="1"/>
        <end position="109"/>
    </location>
</feature>
<reference evidence="5 6" key="1">
    <citation type="submission" date="2014-04" db="EMBL/GenBank/DDBJ databases">
        <authorList>
            <consortium name="DOE Joint Genome Institute"/>
            <person name="Kuo A."/>
            <person name="Girlanda M."/>
            <person name="Perotto S."/>
            <person name="Kohler A."/>
            <person name="Nagy L.G."/>
            <person name="Floudas D."/>
            <person name="Copeland A."/>
            <person name="Barry K.W."/>
            <person name="Cichocki N."/>
            <person name="Veneault-Fourrey C."/>
            <person name="LaButti K."/>
            <person name="Lindquist E.A."/>
            <person name="Lipzen A."/>
            <person name="Lundell T."/>
            <person name="Morin E."/>
            <person name="Murat C."/>
            <person name="Sun H."/>
            <person name="Tunlid A."/>
            <person name="Henrissat B."/>
            <person name="Grigoriev I.V."/>
            <person name="Hibbett D.S."/>
            <person name="Martin F."/>
            <person name="Nordberg H.P."/>
            <person name="Cantor M.N."/>
            <person name="Hua S.X."/>
        </authorList>
    </citation>
    <scope>NUCLEOTIDE SEQUENCE [LARGE SCALE GENOMIC DNA]</scope>
    <source>
        <strain evidence="5 6">MUT 4182</strain>
    </source>
</reference>
<dbReference type="InterPro" id="IPR050191">
    <property type="entry name" value="ATP-dep_DNA_ligase"/>
</dbReference>
<proteinExistence type="inferred from homology"/>
<feature type="domain" description="DNA ligase ATP-dependent N-terminal" evidence="4">
    <location>
        <begin position="228"/>
        <end position="404"/>
    </location>
</feature>
<feature type="compositionally biased region" description="Basic and acidic residues" evidence="3">
    <location>
        <begin position="22"/>
        <end position="37"/>
    </location>
</feature>
<evidence type="ECO:0000256" key="3">
    <source>
        <dbReference type="SAM" id="MobiDB-lite"/>
    </source>
</evidence>
<dbReference type="Proteomes" id="UP000054248">
    <property type="component" value="Unassembled WGS sequence"/>
</dbReference>
<dbReference type="PANTHER" id="PTHR45674:SF9">
    <property type="entry name" value="DNA LIGASE 3"/>
    <property type="match status" value="1"/>
</dbReference>